<dbReference type="PROSITE" id="PS51257">
    <property type="entry name" value="PROKAR_LIPOPROTEIN"/>
    <property type="match status" value="1"/>
</dbReference>
<sequence length="126" mass="14094">MKKIGLIGSVIFASFVLMGCASKGFLEFLGGSLEGEERQYSLTKEERIKLAKERVLNGLKDSESAIFKDVHFSKDDRFVCMMVNAKNSFGGYTGFEGIIVSPTSQFLLGRNDKLYDFNAIWNQTCL</sequence>
<reference evidence="1 2" key="1">
    <citation type="submission" date="2013-07" db="EMBL/GenBank/DDBJ databases">
        <authorList>
            <person name="Genoscope - CEA"/>
        </authorList>
    </citation>
    <scope>NUCLEOTIDE SEQUENCE [LARGE SCALE GENOMIC DNA]</scope>
    <source>
        <strain evidence="1 2">G6</strain>
    </source>
</reference>
<proteinExistence type="predicted"/>
<name>A0A068QZZ8_9GAMM</name>
<dbReference type="OrthoDB" id="9157170at2"/>
<accession>A0A068QZZ8</accession>
<keyword evidence="2" id="KW-1185">Reference proteome</keyword>
<dbReference type="AlphaFoldDB" id="A0A068QZZ8"/>
<protein>
    <recommendedName>
        <fullName evidence="3">Lipoprotein</fullName>
    </recommendedName>
</protein>
<evidence type="ECO:0008006" key="3">
    <source>
        <dbReference type="Google" id="ProtNLM"/>
    </source>
</evidence>
<dbReference type="KEGG" id="xpo:XPG1_0962"/>
<dbReference type="HOGENOM" id="CLU_1980769_0_0_6"/>
<dbReference type="STRING" id="1354304.XPG1_0962"/>
<gene>
    <name evidence="1" type="ORF">XPG1_0962</name>
</gene>
<evidence type="ECO:0000313" key="1">
    <source>
        <dbReference type="EMBL" id="CDG20617.1"/>
    </source>
</evidence>
<dbReference type="RefSeq" id="WP_052708242.1">
    <property type="nucleotide sequence ID" value="NZ_FO704551.1"/>
</dbReference>
<evidence type="ECO:0000313" key="2">
    <source>
        <dbReference type="Proteomes" id="UP000032735"/>
    </source>
</evidence>
<organism evidence="1 2">
    <name type="scientific">Xenorhabdus poinarii G6</name>
    <dbReference type="NCBI Taxonomy" id="1354304"/>
    <lineage>
        <taxon>Bacteria</taxon>
        <taxon>Pseudomonadati</taxon>
        <taxon>Pseudomonadota</taxon>
        <taxon>Gammaproteobacteria</taxon>
        <taxon>Enterobacterales</taxon>
        <taxon>Morganellaceae</taxon>
        <taxon>Xenorhabdus</taxon>
    </lineage>
</organism>
<dbReference type="EMBL" id="FO704551">
    <property type="protein sequence ID" value="CDG20617.1"/>
    <property type="molecule type" value="Genomic_DNA"/>
</dbReference>
<dbReference type="Proteomes" id="UP000032735">
    <property type="component" value="Chromosome"/>
</dbReference>